<dbReference type="Gene3D" id="3.10.20.310">
    <property type="entry name" value="membrane protein fhac"/>
    <property type="match status" value="1"/>
</dbReference>
<comment type="caution">
    <text evidence="7">The sequence shown here is derived from an EMBL/GenBank/DDBJ whole genome shotgun (WGS) entry which is preliminary data.</text>
</comment>
<proteinExistence type="predicted"/>
<dbReference type="InterPro" id="IPR013686">
    <property type="entry name" value="Polypept-transport_assoc_ShlB"/>
</dbReference>
<evidence type="ECO:0000259" key="6">
    <source>
        <dbReference type="Pfam" id="PF08479"/>
    </source>
</evidence>
<evidence type="ECO:0000313" key="8">
    <source>
        <dbReference type="Proteomes" id="UP000651010"/>
    </source>
</evidence>
<dbReference type="Proteomes" id="UP000651010">
    <property type="component" value="Unassembled WGS sequence"/>
</dbReference>
<keyword evidence="4" id="KW-0732">Signal</keyword>
<evidence type="ECO:0000256" key="1">
    <source>
        <dbReference type="ARBA" id="ARBA00022452"/>
    </source>
</evidence>
<dbReference type="RefSeq" id="WP_192557259.1">
    <property type="nucleotide sequence ID" value="NZ_JACZZA010000013.1"/>
</dbReference>
<name>A0ABR9GEE0_9GAMM</name>
<keyword evidence="1" id="KW-1134">Transmembrane beta strand</keyword>
<keyword evidence="1" id="KW-0472">Membrane</keyword>
<keyword evidence="2" id="KW-0812">Transmembrane</keyword>
<accession>A0ABR9GEE0</accession>
<evidence type="ECO:0000256" key="4">
    <source>
        <dbReference type="SAM" id="SignalP"/>
    </source>
</evidence>
<dbReference type="PANTHER" id="PTHR34597:SF6">
    <property type="entry name" value="BLR6126 PROTEIN"/>
    <property type="match status" value="1"/>
</dbReference>
<dbReference type="Pfam" id="PF08479">
    <property type="entry name" value="POTRA_2"/>
    <property type="match status" value="1"/>
</dbReference>
<feature type="domain" description="Haemolysin activator HlyB C-terminal" evidence="5">
    <location>
        <begin position="185"/>
        <end position="470"/>
    </location>
</feature>
<feature type="domain" description="Polypeptide-transport-associated ShlB-type" evidence="6">
    <location>
        <begin position="44"/>
        <end position="117"/>
    </location>
</feature>
<dbReference type="EMBL" id="JACZZA010000013">
    <property type="protein sequence ID" value="MBE1162419.1"/>
    <property type="molecule type" value="Genomic_DNA"/>
</dbReference>
<evidence type="ECO:0000313" key="7">
    <source>
        <dbReference type="EMBL" id="MBE1162419.1"/>
    </source>
</evidence>
<dbReference type="Gene3D" id="2.40.160.50">
    <property type="entry name" value="membrane protein fhac: a member of the omp85/tpsb transporter family"/>
    <property type="match status" value="1"/>
</dbReference>
<evidence type="ECO:0000256" key="3">
    <source>
        <dbReference type="ARBA" id="ARBA00023237"/>
    </source>
</evidence>
<dbReference type="InterPro" id="IPR005565">
    <property type="entry name" value="Hemolysn_activator_HlyB_C"/>
</dbReference>
<sequence>MRKGIGAHVRRRASLQLALALALSLPLCVHAQNQAAPASAPSTFQVNEYLVRGNTLLGNVDIEQSVEPFLGPGRSMNDVHAAQNALQKLYQSRGYQSVVVQLPPQQVKDGVILLQVVQNSIGRVRVEGAKYHSPQEIRDAVPALAEGSVPNFNQAQQQLTQLNRTQPGRQVVPVLAPGSLPDTMDVTLKVDDSNPWHGSVEVNNDHSAGTPDLRTIANVSYNNLWQLGHTLSASYIVAPDDPHATEVYALSYLAPLSADWSLLGSAYKSNSNANTLGGTTVLGKGNAVSFQATRQLPVLGDYTQMVSFGFSRKHFDQNITLGGQTSEAPLTYYPLTAAYTGQHVTDTATSSFTLTGNFGLRGAGSSNTAFDNQRYNARDNFADLHLDINYVHSLGDDFALATRASAQATDSPLVSSEQFAAGGMSSVRGYLSAEDTGDNGAIASVEVRSPSVHAWLGSWANDWRFHVFVDGARLMLIDPLPEQRGRFTLLSTGIGTQFTVFHYLNGNLEYAYPLKDGVETRAHDGHLLFSVKAGL</sequence>
<reference evidence="7 8" key="1">
    <citation type="submission" date="2020-09" db="EMBL/GenBank/DDBJ databases">
        <title>Dyella sp. 7MK23 isolated from forest soil.</title>
        <authorList>
            <person name="Fu J."/>
        </authorList>
    </citation>
    <scope>NUCLEOTIDE SEQUENCE [LARGE SCALE GENOMIC DNA]</scope>
    <source>
        <strain evidence="7 8">7MK23</strain>
    </source>
</reference>
<feature type="signal peptide" evidence="4">
    <location>
        <begin position="1"/>
        <end position="31"/>
    </location>
</feature>
<dbReference type="InterPro" id="IPR051544">
    <property type="entry name" value="TPS_OM_transporter"/>
</dbReference>
<dbReference type="Pfam" id="PF03865">
    <property type="entry name" value="ShlB"/>
    <property type="match status" value="1"/>
</dbReference>
<feature type="chain" id="PRO_5047051648" evidence="4">
    <location>
        <begin position="32"/>
        <end position="535"/>
    </location>
</feature>
<dbReference type="PANTHER" id="PTHR34597">
    <property type="entry name" value="SLR1661 PROTEIN"/>
    <property type="match status" value="1"/>
</dbReference>
<gene>
    <name evidence="7" type="ORF">IGX34_18695</name>
</gene>
<evidence type="ECO:0000256" key="2">
    <source>
        <dbReference type="ARBA" id="ARBA00022692"/>
    </source>
</evidence>
<organism evidence="7 8">
    <name type="scientific">Dyella acidiphila</name>
    <dbReference type="NCBI Taxonomy" id="2775866"/>
    <lineage>
        <taxon>Bacteria</taxon>
        <taxon>Pseudomonadati</taxon>
        <taxon>Pseudomonadota</taxon>
        <taxon>Gammaproteobacteria</taxon>
        <taxon>Lysobacterales</taxon>
        <taxon>Rhodanobacteraceae</taxon>
        <taxon>Dyella</taxon>
    </lineage>
</organism>
<keyword evidence="8" id="KW-1185">Reference proteome</keyword>
<keyword evidence="3" id="KW-0998">Cell outer membrane</keyword>
<protein>
    <submittedName>
        <fullName evidence="7">ShlB/FhaC/HecB family hemolysin secretion/activation protein</fullName>
    </submittedName>
</protein>
<evidence type="ECO:0000259" key="5">
    <source>
        <dbReference type="Pfam" id="PF03865"/>
    </source>
</evidence>